<dbReference type="GO" id="GO:0016020">
    <property type="term" value="C:membrane"/>
    <property type="evidence" value="ECO:0007669"/>
    <property type="project" value="UniProtKB-SubCell"/>
</dbReference>
<dbReference type="CDD" id="cd03784">
    <property type="entry name" value="GT1_Gtf-like"/>
    <property type="match status" value="1"/>
</dbReference>
<dbReference type="GO" id="GO:0015020">
    <property type="term" value="F:glucuronosyltransferase activity"/>
    <property type="evidence" value="ECO:0007669"/>
    <property type="project" value="UniProtKB-EC"/>
</dbReference>
<gene>
    <name evidence="6" type="ORF">OTU49_011229</name>
</gene>
<evidence type="ECO:0000256" key="2">
    <source>
        <dbReference type="ARBA" id="ARBA00022676"/>
    </source>
</evidence>
<dbReference type="PANTHER" id="PTHR48043:SF159">
    <property type="entry name" value="EG:EG0003.4 PROTEIN-RELATED"/>
    <property type="match status" value="1"/>
</dbReference>
<sequence length="281" mass="31580">VAYPFLYEVPFITLATPGMDPRHSAVLGNVLNPAYVSNPLYDFPKPMSMWHRLCNTLILIGMVLYWRNWAIVPLIQKEISPQFPELPSLLDLERNMSLALLNTHFAIDTPLPLLPSQVEVGAMHCRPGNSLPQELESWITGAGSAGVIYFSLGSFTRGTSMPTQYLDLFIQAFRKLPQRVIWKYEGELQDISNNVMISKWLPQQDILAHDNVKVFITHCGLLSLQESIYHATPLLALPIFGDQPKNGMFVKNSGLGDSLVWEELTVDMIVDTLTKITSDPK</sequence>
<dbReference type="EMBL" id="JARKIK010000085">
    <property type="protein sequence ID" value="KAK8724700.1"/>
    <property type="molecule type" value="Genomic_DNA"/>
</dbReference>
<proteinExistence type="inferred from homology"/>
<dbReference type="SUPFAM" id="SSF53756">
    <property type="entry name" value="UDP-Glycosyltransferase/glycogen phosphorylase"/>
    <property type="match status" value="1"/>
</dbReference>
<organism evidence="6 7">
    <name type="scientific">Cherax quadricarinatus</name>
    <name type="common">Australian red claw crayfish</name>
    <dbReference type="NCBI Taxonomy" id="27406"/>
    <lineage>
        <taxon>Eukaryota</taxon>
        <taxon>Metazoa</taxon>
        <taxon>Ecdysozoa</taxon>
        <taxon>Arthropoda</taxon>
        <taxon>Crustacea</taxon>
        <taxon>Multicrustacea</taxon>
        <taxon>Malacostraca</taxon>
        <taxon>Eumalacostraca</taxon>
        <taxon>Eucarida</taxon>
        <taxon>Decapoda</taxon>
        <taxon>Pleocyemata</taxon>
        <taxon>Astacidea</taxon>
        <taxon>Parastacoidea</taxon>
        <taxon>Parastacidae</taxon>
        <taxon>Cherax</taxon>
    </lineage>
</organism>
<comment type="caution">
    <text evidence="6">The sequence shown here is derived from an EMBL/GenBank/DDBJ whole genome shotgun (WGS) entry which is preliminary data.</text>
</comment>
<dbReference type="PROSITE" id="PS00375">
    <property type="entry name" value="UDPGT"/>
    <property type="match status" value="1"/>
</dbReference>
<dbReference type="InterPro" id="IPR050271">
    <property type="entry name" value="UDP-glycosyltransferase"/>
</dbReference>
<dbReference type="FunFam" id="3.40.50.2000:FF:000050">
    <property type="entry name" value="UDP-glucuronosyltransferase"/>
    <property type="match status" value="1"/>
</dbReference>
<comment type="subcellular location">
    <subcellularLocation>
        <location evidence="5">Membrane</location>
        <topology evidence="5">Single-pass membrane protein</topology>
    </subcellularLocation>
</comment>
<dbReference type="Proteomes" id="UP001445076">
    <property type="component" value="Unassembled WGS sequence"/>
</dbReference>
<comment type="catalytic activity">
    <reaction evidence="5">
        <text>glucuronate acceptor + UDP-alpha-D-glucuronate = acceptor beta-D-glucuronoside + UDP + H(+)</text>
        <dbReference type="Rhea" id="RHEA:21032"/>
        <dbReference type="ChEBI" id="CHEBI:15378"/>
        <dbReference type="ChEBI" id="CHEBI:58052"/>
        <dbReference type="ChEBI" id="CHEBI:58223"/>
        <dbReference type="ChEBI" id="CHEBI:132367"/>
        <dbReference type="ChEBI" id="CHEBI:132368"/>
        <dbReference type="EC" id="2.4.1.17"/>
    </reaction>
</comment>
<comment type="similarity">
    <text evidence="1 4">Belongs to the UDP-glycosyltransferase family.</text>
</comment>
<feature type="non-terminal residue" evidence="6">
    <location>
        <position position="1"/>
    </location>
</feature>
<dbReference type="PANTHER" id="PTHR48043">
    <property type="entry name" value="EG:EG0003.4 PROTEIN-RELATED"/>
    <property type="match status" value="1"/>
</dbReference>
<dbReference type="EC" id="2.4.1.17" evidence="5"/>
<dbReference type="InterPro" id="IPR002213">
    <property type="entry name" value="UDP_glucos_trans"/>
</dbReference>
<protein>
    <recommendedName>
        <fullName evidence="5">UDP-glucuronosyltransferase</fullName>
        <ecNumber evidence="5">2.4.1.17</ecNumber>
    </recommendedName>
</protein>
<evidence type="ECO:0000256" key="3">
    <source>
        <dbReference type="ARBA" id="ARBA00022679"/>
    </source>
</evidence>
<dbReference type="Gene3D" id="3.40.50.2000">
    <property type="entry name" value="Glycogen Phosphorylase B"/>
    <property type="match status" value="1"/>
</dbReference>
<name>A0AAW0W7F0_CHEQU</name>
<accession>A0AAW0W7F0</accession>
<dbReference type="InterPro" id="IPR035595">
    <property type="entry name" value="UDP_glycos_trans_CS"/>
</dbReference>
<reference evidence="6 7" key="1">
    <citation type="journal article" date="2024" name="BMC Genomics">
        <title>Genome assembly of redclaw crayfish (Cherax quadricarinatus) provides insights into its immune adaptation and hypoxia tolerance.</title>
        <authorList>
            <person name="Liu Z."/>
            <person name="Zheng J."/>
            <person name="Li H."/>
            <person name="Fang K."/>
            <person name="Wang S."/>
            <person name="He J."/>
            <person name="Zhou D."/>
            <person name="Weng S."/>
            <person name="Chi M."/>
            <person name="Gu Z."/>
            <person name="He J."/>
            <person name="Li F."/>
            <person name="Wang M."/>
        </authorList>
    </citation>
    <scope>NUCLEOTIDE SEQUENCE [LARGE SCALE GENOMIC DNA]</scope>
    <source>
        <strain evidence="6">ZL_2023a</strain>
    </source>
</reference>
<evidence type="ECO:0000313" key="6">
    <source>
        <dbReference type="EMBL" id="KAK8724700.1"/>
    </source>
</evidence>
<keyword evidence="3 4" id="KW-0808">Transferase</keyword>
<keyword evidence="2 4" id="KW-0328">Glycosyltransferase</keyword>
<dbReference type="AlphaFoldDB" id="A0AAW0W7F0"/>
<evidence type="ECO:0000256" key="4">
    <source>
        <dbReference type="RuleBase" id="RU003718"/>
    </source>
</evidence>
<evidence type="ECO:0000313" key="7">
    <source>
        <dbReference type="Proteomes" id="UP001445076"/>
    </source>
</evidence>
<dbReference type="Pfam" id="PF00201">
    <property type="entry name" value="UDPGT"/>
    <property type="match status" value="1"/>
</dbReference>
<keyword evidence="7" id="KW-1185">Reference proteome</keyword>
<evidence type="ECO:0000256" key="1">
    <source>
        <dbReference type="ARBA" id="ARBA00009995"/>
    </source>
</evidence>
<evidence type="ECO:0000256" key="5">
    <source>
        <dbReference type="RuleBase" id="RU362059"/>
    </source>
</evidence>